<evidence type="ECO:0000313" key="5">
    <source>
        <dbReference type="EMBL" id="MPA66715.1"/>
    </source>
</evidence>
<dbReference type="EMBL" id="GHES01036156">
    <property type="protein sequence ID" value="MPA66715.1"/>
    <property type="molecule type" value="Transcribed_RNA"/>
</dbReference>
<protein>
    <submittedName>
        <fullName evidence="5">Uncharacterized protein</fullName>
    </submittedName>
</protein>
<dbReference type="GO" id="GO:0045732">
    <property type="term" value="P:positive regulation of protein catabolic process"/>
    <property type="evidence" value="ECO:0007669"/>
    <property type="project" value="TreeGrafter"/>
</dbReference>
<evidence type="ECO:0000256" key="4">
    <source>
        <dbReference type="PROSITE-ProRule" id="PRU00023"/>
    </source>
</evidence>
<evidence type="ECO:0000256" key="3">
    <source>
        <dbReference type="ARBA" id="ARBA00023043"/>
    </source>
</evidence>
<organism evidence="5">
    <name type="scientific">Davidia involucrata</name>
    <name type="common">Dove tree</name>
    <dbReference type="NCBI Taxonomy" id="16924"/>
    <lineage>
        <taxon>Eukaryota</taxon>
        <taxon>Viridiplantae</taxon>
        <taxon>Streptophyta</taxon>
        <taxon>Embryophyta</taxon>
        <taxon>Tracheophyta</taxon>
        <taxon>Spermatophyta</taxon>
        <taxon>Magnoliopsida</taxon>
        <taxon>eudicotyledons</taxon>
        <taxon>Gunneridae</taxon>
        <taxon>Pentapetalae</taxon>
        <taxon>asterids</taxon>
        <taxon>Cornales</taxon>
        <taxon>Nyssaceae</taxon>
        <taxon>Davidia</taxon>
    </lineage>
</organism>
<dbReference type="PANTHER" id="PTHR24136">
    <property type="entry name" value="SOWAH (DROSOPHILA) HOMOLOG"/>
    <property type="match status" value="1"/>
</dbReference>
<dbReference type="Gene3D" id="1.25.40.20">
    <property type="entry name" value="Ankyrin repeat-containing domain"/>
    <property type="match status" value="1"/>
</dbReference>
<dbReference type="InterPro" id="IPR002110">
    <property type="entry name" value="Ankyrin_rpt"/>
</dbReference>
<dbReference type="SUPFAM" id="SSF48403">
    <property type="entry name" value="Ankyrin repeat"/>
    <property type="match status" value="1"/>
</dbReference>
<keyword evidence="2" id="KW-0677">Repeat</keyword>
<dbReference type="PROSITE" id="PS50088">
    <property type="entry name" value="ANK_REPEAT"/>
    <property type="match status" value="1"/>
</dbReference>
<evidence type="ECO:0000256" key="1">
    <source>
        <dbReference type="ARBA" id="ARBA00005949"/>
    </source>
</evidence>
<keyword evidence="3 4" id="KW-0040">ANK repeat</keyword>
<dbReference type="AlphaFoldDB" id="A0A5B7BDR9"/>
<dbReference type="PANTHER" id="PTHR24136:SF15">
    <property type="entry name" value="ANK_REP_REGION DOMAIN-CONTAINING PROTEIN"/>
    <property type="match status" value="1"/>
</dbReference>
<gene>
    <name evidence="5" type="ORF">Din_036156</name>
</gene>
<name>A0A5B7BDR9_DAVIN</name>
<sequence length="273" mass="31267">MDLKVDLNIPIHQGAFPLHEAAYSLSPGLIELFLSHGAQPDSRCDHVDSEYYGLLPLHIALKRLSSDKNLIQWTPSQSIVELIIMLCLPKMEEALETTRLLALNTKEIEEVIRFYAKRGKVTDLAVLLMVARKKFMDPITLLDKDGFTLKGCMTFRRCIRSELAALINIEYGIMGLNEEEELFEVCRERKMVMMSTLLMLEIFERAGDAIDEYLQSKQSNKSEEQVAQEVASLLAEAGFDTDSRDIGDRRVCRMWIWTTGYLYATLHPFRHAF</sequence>
<accession>A0A5B7BDR9</accession>
<comment type="similarity">
    <text evidence="1">Belongs to the ankyrin SOCS box (ASB) family.</text>
</comment>
<evidence type="ECO:0000256" key="2">
    <source>
        <dbReference type="ARBA" id="ARBA00022737"/>
    </source>
</evidence>
<feature type="repeat" description="ANK" evidence="4">
    <location>
        <begin position="13"/>
        <end position="45"/>
    </location>
</feature>
<dbReference type="InterPro" id="IPR036770">
    <property type="entry name" value="Ankyrin_rpt-contain_sf"/>
</dbReference>
<dbReference type="GO" id="GO:0016567">
    <property type="term" value="P:protein ubiquitination"/>
    <property type="evidence" value="ECO:0007669"/>
    <property type="project" value="TreeGrafter"/>
</dbReference>
<proteinExistence type="inferred from homology"/>
<reference evidence="5" key="1">
    <citation type="submission" date="2019-08" db="EMBL/GenBank/DDBJ databases">
        <title>Reference gene set and small RNA set construction with multiple tissues from Davidia involucrata Baill.</title>
        <authorList>
            <person name="Yang H."/>
            <person name="Zhou C."/>
            <person name="Li G."/>
            <person name="Wang J."/>
            <person name="Gao P."/>
            <person name="Wang M."/>
            <person name="Wang R."/>
            <person name="Zhao Y."/>
        </authorList>
    </citation>
    <scope>NUCLEOTIDE SEQUENCE</scope>
    <source>
        <tissue evidence="5">Mixed with DoveR01_LX</tissue>
    </source>
</reference>
<dbReference type="InterPro" id="IPR051573">
    <property type="entry name" value="Ankyrin-SOCS_box_domain"/>
</dbReference>